<dbReference type="PROSITE" id="PS51352">
    <property type="entry name" value="THIOREDOXIN_2"/>
    <property type="match status" value="1"/>
</dbReference>
<evidence type="ECO:0000313" key="2">
    <source>
        <dbReference type="EMBL" id="CAE7227636.1"/>
    </source>
</evidence>
<evidence type="ECO:0000259" key="1">
    <source>
        <dbReference type="PROSITE" id="PS51352"/>
    </source>
</evidence>
<dbReference type="InterPro" id="IPR013766">
    <property type="entry name" value="Thioredoxin_domain"/>
</dbReference>
<sequence length="311" mass="34186">MAQLLDDGSDSFWSNPTWLKPSLPSAISEEDLLGVWADSLGNAVYVSAGTASQPKLEAVLAKPPRDDIHLSMRPDEGSGWICGNATLDLARSSSSMLHWVARDGRVSVWVRLDNVDQENVDQLFASFAAIGMLRVSRWRRQVAGELRRSRPVRRGIGHVASVREVQELSTAKAAPVLAVFTAPWCQPCRMLAPHLEDISEKFEGRFLKMVQVDVTDIPEAAREFRVDAVPYFLVLRDGHVVERLLGNEPKAVAEAAQRHAAAFEKMQVPGLDESAHRPRGDGPCLQLFRAPSVAMCGSSGRVGVWRGQTKS</sequence>
<dbReference type="Proteomes" id="UP000601435">
    <property type="component" value="Unassembled WGS sequence"/>
</dbReference>
<dbReference type="GO" id="GO:0045454">
    <property type="term" value="P:cell redox homeostasis"/>
    <property type="evidence" value="ECO:0007669"/>
    <property type="project" value="TreeGrafter"/>
</dbReference>
<dbReference type="Gene3D" id="3.40.30.10">
    <property type="entry name" value="Glutaredoxin"/>
    <property type="match status" value="1"/>
</dbReference>
<dbReference type="OrthoDB" id="2121326at2759"/>
<dbReference type="CDD" id="cd02947">
    <property type="entry name" value="TRX_family"/>
    <property type="match status" value="1"/>
</dbReference>
<keyword evidence="3" id="KW-1185">Reference proteome</keyword>
<accession>A0A812KPB4</accession>
<dbReference type="InterPro" id="IPR036249">
    <property type="entry name" value="Thioredoxin-like_sf"/>
</dbReference>
<comment type="caution">
    <text evidence="2">The sequence shown here is derived from an EMBL/GenBank/DDBJ whole genome shotgun (WGS) entry which is preliminary data.</text>
</comment>
<dbReference type="SUPFAM" id="SSF52833">
    <property type="entry name" value="Thioredoxin-like"/>
    <property type="match status" value="1"/>
</dbReference>
<organism evidence="2 3">
    <name type="scientific">Symbiodinium necroappetens</name>
    <dbReference type="NCBI Taxonomy" id="1628268"/>
    <lineage>
        <taxon>Eukaryota</taxon>
        <taxon>Sar</taxon>
        <taxon>Alveolata</taxon>
        <taxon>Dinophyceae</taxon>
        <taxon>Suessiales</taxon>
        <taxon>Symbiodiniaceae</taxon>
        <taxon>Symbiodinium</taxon>
    </lineage>
</organism>
<dbReference type="GO" id="GO:0015035">
    <property type="term" value="F:protein-disulfide reductase activity"/>
    <property type="evidence" value="ECO:0007669"/>
    <property type="project" value="TreeGrafter"/>
</dbReference>
<name>A0A812KPB4_9DINO</name>
<feature type="domain" description="Thioredoxin" evidence="1">
    <location>
        <begin position="128"/>
        <end position="268"/>
    </location>
</feature>
<dbReference type="GO" id="GO:0005829">
    <property type="term" value="C:cytosol"/>
    <property type="evidence" value="ECO:0007669"/>
    <property type="project" value="TreeGrafter"/>
</dbReference>
<dbReference type="PANTHER" id="PTHR45663:SF11">
    <property type="entry name" value="GEO12009P1"/>
    <property type="match status" value="1"/>
</dbReference>
<evidence type="ECO:0000313" key="3">
    <source>
        <dbReference type="Proteomes" id="UP000601435"/>
    </source>
</evidence>
<dbReference type="Pfam" id="PF00085">
    <property type="entry name" value="Thioredoxin"/>
    <property type="match status" value="1"/>
</dbReference>
<dbReference type="AlphaFoldDB" id="A0A812KPB4"/>
<protein>
    <submittedName>
        <fullName evidence="2">TrxA protein</fullName>
    </submittedName>
</protein>
<dbReference type="EMBL" id="CAJNJA010007686">
    <property type="protein sequence ID" value="CAE7227636.1"/>
    <property type="molecule type" value="Genomic_DNA"/>
</dbReference>
<dbReference type="PANTHER" id="PTHR45663">
    <property type="entry name" value="GEO12009P1"/>
    <property type="match status" value="1"/>
</dbReference>
<reference evidence="2" key="1">
    <citation type="submission" date="2021-02" db="EMBL/GenBank/DDBJ databases">
        <authorList>
            <person name="Dougan E. K."/>
            <person name="Rhodes N."/>
            <person name="Thang M."/>
            <person name="Chan C."/>
        </authorList>
    </citation>
    <scope>NUCLEOTIDE SEQUENCE</scope>
</reference>
<proteinExistence type="predicted"/>
<gene>
    <name evidence="2" type="primary">trxA</name>
    <name evidence="2" type="ORF">SNEC2469_LOCUS3310</name>
</gene>